<dbReference type="Gene3D" id="3.30.40.10">
    <property type="entry name" value="Zinc/RING finger domain, C3HC4 (zinc finger)"/>
    <property type="match status" value="1"/>
</dbReference>
<feature type="region of interest" description="Disordered" evidence="6">
    <location>
        <begin position="184"/>
        <end position="208"/>
    </location>
</feature>
<dbReference type="InterPro" id="IPR013083">
    <property type="entry name" value="Znf_RING/FYVE/PHD"/>
</dbReference>
<feature type="coiled-coil region" evidence="5">
    <location>
        <begin position="533"/>
        <end position="814"/>
    </location>
</feature>
<keyword evidence="1" id="KW-0479">Metal-binding</keyword>
<dbReference type="InterPro" id="IPR017455">
    <property type="entry name" value="Znf_FYVE-rel"/>
</dbReference>
<keyword evidence="3" id="KW-0862">Zinc</keyword>
<dbReference type="OrthoDB" id="660555at2759"/>
<dbReference type="PANTHER" id="PTHR46753">
    <property type="entry name" value="FYVE AND COILED-COIL DOMAIN-CONTAINING PROTEIN 1"/>
    <property type="match status" value="1"/>
</dbReference>
<comment type="caution">
    <text evidence="10">The sequence shown here is derived from an EMBL/GenBank/DDBJ whole genome shotgun (WGS) entry which is preliminary data.</text>
</comment>
<dbReference type="PROSITE" id="PS50826">
    <property type="entry name" value="RUN"/>
    <property type="match status" value="1"/>
</dbReference>
<evidence type="ECO:0000256" key="3">
    <source>
        <dbReference type="ARBA" id="ARBA00022833"/>
    </source>
</evidence>
<keyword evidence="11" id="KW-1185">Reference proteome</keyword>
<dbReference type="GO" id="GO:0005776">
    <property type="term" value="C:autophagosome"/>
    <property type="evidence" value="ECO:0007669"/>
    <property type="project" value="TreeGrafter"/>
</dbReference>
<feature type="coiled-coil region" evidence="5">
    <location>
        <begin position="223"/>
        <end position="317"/>
    </location>
</feature>
<protein>
    <submittedName>
        <fullName evidence="10">DgyrCDS11164</fullName>
    </submittedName>
</protein>
<evidence type="ECO:0000259" key="9">
    <source>
        <dbReference type="PROSITE" id="PS50866"/>
    </source>
</evidence>
<evidence type="ECO:0000256" key="5">
    <source>
        <dbReference type="SAM" id="Coils"/>
    </source>
</evidence>
<dbReference type="InterPro" id="IPR000306">
    <property type="entry name" value="Znf_FYVE"/>
</dbReference>
<evidence type="ECO:0000256" key="6">
    <source>
        <dbReference type="SAM" id="MobiDB-lite"/>
    </source>
</evidence>
<accession>A0A7I8W3I0</accession>
<organism evidence="10 11">
    <name type="scientific">Dimorphilus gyrociliatus</name>
    <dbReference type="NCBI Taxonomy" id="2664684"/>
    <lineage>
        <taxon>Eukaryota</taxon>
        <taxon>Metazoa</taxon>
        <taxon>Spiralia</taxon>
        <taxon>Lophotrochozoa</taxon>
        <taxon>Annelida</taxon>
        <taxon>Polychaeta</taxon>
        <taxon>Polychaeta incertae sedis</taxon>
        <taxon>Dinophilidae</taxon>
        <taxon>Dimorphilus</taxon>
    </lineage>
</organism>
<keyword evidence="5" id="KW-0175">Coiled coil</keyword>
<keyword evidence="2 4" id="KW-0863">Zinc-finger</keyword>
<dbReference type="SUPFAM" id="SSF101576">
    <property type="entry name" value="Supernatant protein factor (SPF), C-terminal domain"/>
    <property type="match status" value="1"/>
</dbReference>
<dbReference type="InterPro" id="IPR037213">
    <property type="entry name" value="Run_dom_sf"/>
</dbReference>
<evidence type="ECO:0000259" key="8">
    <source>
        <dbReference type="PROSITE" id="PS50826"/>
    </source>
</evidence>
<evidence type="ECO:0000256" key="4">
    <source>
        <dbReference type="PROSITE-ProRule" id="PRU00091"/>
    </source>
</evidence>
<dbReference type="AlphaFoldDB" id="A0A7I8W3I0"/>
<dbReference type="InterPro" id="IPR009038">
    <property type="entry name" value="GOLD_dom"/>
</dbReference>
<dbReference type="GO" id="GO:0072383">
    <property type="term" value="P:plus-end-directed vesicle transport along microtubule"/>
    <property type="evidence" value="ECO:0007669"/>
    <property type="project" value="TreeGrafter"/>
</dbReference>
<feature type="domain" description="FYVE-type" evidence="7">
    <location>
        <begin position="847"/>
        <end position="906"/>
    </location>
</feature>
<reference evidence="10 11" key="1">
    <citation type="submission" date="2020-08" db="EMBL/GenBank/DDBJ databases">
        <authorList>
            <person name="Hejnol A."/>
        </authorList>
    </citation>
    <scope>NUCLEOTIDE SEQUENCE [LARGE SCALE GENOMIC DNA]</scope>
</reference>
<dbReference type="GO" id="GO:0005764">
    <property type="term" value="C:lysosome"/>
    <property type="evidence" value="ECO:0007669"/>
    <property type="project" value="TreeGrafter"/>
</dbReference>
<dbReference type="GO" id="GO:0008270">
    <property type="term" value="F:zinc ion binding"/>
    <property type="evidence" value="ECO:0007669"/>
    <property type="project" value="UniProtKB-KW"/>
</dbReference>
<feature type="domain" description="RUN" evidence="8">
    <location>
        <begin position="48"/>
        <end position="181"/>
    </location>
</feature>
<dbReference type="GO" id="GO:1901098">
    <property type="term" value="P:positive regulation of autophagosome maturation"/>
    <property type="evidence" value="ECO:0007669"/>
    <property type="project" value="TreeGrafter"/>
</dbReference>
<evidence type="ECO:0000259" key="7">
    <source>
        <dbReference type="PROSITE" id="PS50178"/>
    </source>
</evidence>
<evidence type="ECO:0000313" key="10">
    <source>
        <dbReference type="EMBL" id="CAD5122755.1"/>
    </source>
</evidence>
<dbReference type="Gene3D" id="1.20.58.900">
    <property type="match status" value="1"/>
</dbReference>
<dbReference type="SMART" id="SM00064">
    <property type="entry name" value="FYVE"/>
    <property type="match status" value="1"/>
</dbReference>
<proteinExistence type="predicted"/>
<dbReference type="PANTHER" id="PTHR46753:SF2">
    <property type="entry name" value="FYVE AND COILED-COIL DOMAIN-CONTAINING PROTEIN 1"/>
    <property type="match status" value="1"/>
</dbReference>
<dbReference type="SUPFAM" id="SSF140741">
    <property type="entry name" value="RUN domain-like"/>
    <property type="match status" value="1"/>
</dbReference>
<dbReference type="GO" id="GO:0005770">
    <property type="term" value="C:late endosome"/>
    <property type="evidence" value="ECO:0007669"/>
    <property type="project" value="TreeGrafter"/>
</dbReference>
<dbReference type="Pfam" id="PF01363">
    <property type="entry name" value="FYVE"/>
    <property type="match status" value="1"/>
</dbReference>
<dbReference type="Proteomes" id="UP000549394">
    <property type="component" value="Unassembled WGS sequence"/>
</dbReference>
<dbReference type="PROSITE" id="PS50866">
    <property type="entry name" value="GOLD"/>
    <property type="match status" value="1"/>
</dbReference>
<evidence type="ECO:0000313" key="11">
    <source>
        <dbReference type="Proteomes" id="UP000549394"/>
    </source>
</evidence>
<name>A0A7I8W3I0_9ANNE</name>
<gene>
    <name evidence="10" type="ORF">DGYR_LOCUS10519</name>
</gene>
<evidence type="ECO:0000256" key="1">
    <source>
        <dbReference type="ARBA" id="ARBA00022723"/>
    </source>
</evidence>
<feature type="region of interest" description="Disordered" evidence="6">
    <location>
        <begin position="445"/>
        <end position="464"/>
    </location>
</feature>
<dbReference type="InterPro" id="IPR011011">
    <property type="entry name" value="Znf_FYVE_PHD"/>
</dbReference>
<evidence type="ECO:0000256" key="2">
    <source>
        <dbReference type="ARBA" id="ARBA00022771"/>
    </source>
</evidence>
<dbReference type="InterPro" id="IPR036598">
    <property type="entry name" value="GOLD_dom_sf"/>
</dbReference>
<dbReference type="Pfam" id="PF02759">
    <property type="entry name" value="RUN"/>
    <property type="match status" value="1"/>
</dbReference>
<dbReference type="PROSITE" id="PS50178">
    <property type="entry name" value="ZF_FYVE"/>
    <property type="match status" value="1"/>
</dbReference>
<dbReference type="Gene3D" id="2.60.120.680">
    <property type="entry name" value="GOLD domain"/>
    <property type="match status" value="1"/>
</dbReference>
<feature type="domain" description="GOLD" evidence="9">
    <location>
        <begin position="959"/>
        <end position="1059"/>
    </location>
</feature>
<dbReference type="InterPro" id="IPR004012">
    <property type="entry name" value="Run_dom"/>
</dbReference>
<dbReference type="EMBL" id="CAJFCJ010000018">
    <property type="protein sequence ID" value="CAD5122755.1"/>
    <property type="molecule type" value="Genomic_DNA"/>
</dbReference>
<sequence length="1059" mass="121977">MSRSLNSPTGTFTGILTPEMQLARILRDIEDCIEKLKEEFQYDHFPLNDDKVSVQKFCAKIELLLQVGLKDKRSVLGNKKDYWDYICQCISGQDHLADAVRLVKRISEIKTSKGRGRALIRFCLVHQRLADTLQHCVLSIEVTRLYDLNDIQFDLPCQGYDLDISWPSFSRKVLPITVTSPPSMRNSISMQSSIDGASQHSSSPTQSECSQLDESILDSFAIKLDLQVKLENLEMEKADLARKLKNAEEDNIRIEGKCNEYALRLESTKSEMLIKEKSWSEKENELRARLQTSEDKAESLQDKIKDLSEGLSAAMSQYASGSTELLNQLKVQFNESSKNEINENQNLSFKIDALEKSVNEKNALQDRVDILVVQLAEMKDNLRTCEKELLYKENLIEELQSQVGSKSEKVLMSELDDLKLQLLQKETKLLENERQMLEYEKLNDDLKRENSSHSRENTEIESTTKKLESEVEILNLQNEELMDSIKKLDLALSEQIKAKEDLISMKDEITRETLGKDKLIKDLELRIENLSKIESLELRFEELQSENNQLTKDLTEKELTNSQLQQSLHDIKRDLTEQIDELRSTSETENQQAQFSLSELDHLKSEILDKKKLSETTEKENADLKEKVEQLKEKLEESLLNTLITNNTLTPGQKMANESNKKLENICETLEQKISALNFQVSTQQLETERNLQTVTESKTALHLMKQKYNNQEELIESQQSELESIGQQLTKEQEERTKVEIKLKEDRKTLTDECKLLKRELAKTCDRLEEESKTFYEYKKQKQQKEEELQEELKLARESLEILEADHNLLKDSLVKMIRDKADLWAENNALKTRESCRSISGWVDDSEATECYSCKTSFSLTFRRHHCRICLRIFCKNCANNLISSPDNCNNKIRVCDLCFSLQKEIDTSNLLQNHIPEESNFDVISEEEVRESLDESREVDKYGGRVINKNDIINGKAAFHERTISPKQVVNFPILIDSGGVSLSWSFKTKPKNITFGITYYKSADMTESGDEEILLQLDSVPSHKDNVNGSIEAHEPGVYVLIFDNTISKFLDHIL</sequence>
<dbReference type="SUPFAM" id="SSF57903">
    <property type="entry name" value="FYVE/PHD zinc finger"/>
    <property type="match status" value="1"/>
</dbReference>